<dbReference type="AlphaFoldDB" id="A0A1B9GQJ0"/>
<evidence type="ECO:0000259" key="9">
    <source>
        <dbReference type="Pfam" id="PF20238"/>
    </source>
</evidence>
<keyword evidence="3" id="KW-0336">GPI-anchor</keyword>
<feature type="chain" id="PRO_5008627254" description="Copper acquisition factor BIM1-like domain-containing protein" evidence="8">
    <location>
        <begin position="20"/>
        <end position="232"/>
    </location>
</feature>
<evidence type="ECO:0000256" key="7">
    <source>
        <dbReference type="ARBA" id="ARBA00023288"/>
    </source>
</evidence>
<evidence type="ECO:0000256" key="6">
    <source>
        <dbReference type="ARBA" id="ARBA00023180"/>
    </source>
</evidence>
<gene>
    <name evidence="10" type="ORF">I316_04999</name>
</gene>
<evidence type="ECO:0000256" key="3">
    <source>
        <dbReference type="ARBA" id="ARBA00022622"/>
    </source>
</evidence>
<dbReference type="Pfam" id="PF20238">
    <property type="entry name" value="BIM1-like_dom"/>
    <property type="match status" value="1"/>
</dbReference>
<evidence type="ECO:0000256" key="2">
    <source>
        <dbReference type="ARBA" id="ARBA00022475"/>
    </source>
</evidence>
<dbReference type="InterPro" id="IPR046936">
    <property type="entry name" value="BIM1-like"/>
</dbReference>
<keyword evidence="6" id="KW-0325">Glycoprotein</keyword>
<evidence type="ECO:0000256" key="4">
    <source>
        <dbReference type="ARBA" id="ARBA00022729"/>
    </source>
</evidence>
<dbReference type="EMBL" id="KV700126">
    <property type="protein sequence ID" value="OCF33258.1"/>
    <property type="molecule type" value="Genomic_DNA"/>
</dbReference>
<dbReference type="CDD" id="cd21176">
    <property type="entry name" value="LPMO_auxiliary-like"/>
    <property type="match status" value="1"/>
</dbReference>
<keyword evidence="7" id="KW-0449">Lipoprotein</keyword>
<keyword evidence="4 8" id="KW-0732">Signal</keyword>
<organism evidence="10 11">
    <name type="scientific">Kwoniella heveanensis BCC8398</name>
    <dbReference type="NCBI Taxonomy" id="1296120"/>
    <lineage>
        <taxon>Eukaryota</taxon>
        <taxon>Fungi</taxon>
        <taxon>Dikarya</taxon>
        <taxon>Basidiomycota</taxon>
        <taxon>Agaricomycotina</taxon>
        <taxon>Tremellomycetes</taxon>
        <taxon>Tremellales</taxon>
        <taxon>Cryptococcaceae</taxon>
        <taxon>Kwoniella</taxon>
    </lineage>
</organism>
<dbReference type="PANTHER" id="PTHR34992:SF11">
    <property type="entry name" value="COPPER ACQUISITION FACTOR BIM1-LIKE DOMAIN-CONTAINING PROTEIN"/>
    <property type="match status" value="1"/>
</dbReference>
<evidence type="ECO:0000256" key="5">
    <source>
        <dbReference type="ARBA" id="ARBA00023136"/>
    </source>
</evidence>
<sequence>MLSLKTLFAATALASTVYAHFTLDYPTSRGFDDDNEPQFCGGFNSVETRQPFPLGQGPVHIDSHHNLATVVAFISTSSNPTSFEDFNTTSNGTSIPLATDFFQVTSGDKCFNVNLGALGLGLTNGSEVTLQIQYDGGDGNLYQCADLVLIDGYSVPSNETCTSDAATAGNATSSATTGGSSSTVASGSSSATSAAATTSSASGGSSGAFTQKETVGWGLAGAVMGIATLLVL</sequence>
<feature type="signal peptide" evidence="8">
    <location>
        <begin position="1"/>
        <end position="19"/>
    </location>
</feature>
<keyword evidence="5" id="KW-0472">Membrane</keyword>
<feature type="domain" description="Copper acquisition factor BIM1-like" evidence="9">
    <location>
        <begin position="19"/>
        <end position="163"/>
    </location>
</feature>
<dbReference type="InterPro" id="IPR046530">
    <property type="entry name" value="BIM1-like_dom"/>
</dbReference>
<protein>
    <recommendedName>
        <fullName evidence="9">Copper acquisition factor BIM1-like domain-containing protein</fullName>
    </recommendedName>
</protein>
<evidence type="ECO:0000256" key="1">
    <source>
        <dbReference type="ARBA" id="ARBA00004609"/>
    </source>
</evidence>
<evidence type="ECO:0000313" key="11">
    <source>
        <dbReference type="Proteomes" id="UP000092666"/>
    </source>
</evidence>
<keyword evidence="2" id="KW-1003">Cell membrane</keyword>
<dbReference type="GO" id="GO:0098552">
    <property type="term" value="C:side of membrane"/>
    <property type="evidence" value="ECO:0007669"/>
    <property type="project" value="UniProtKB-KW"/>
</dbReference>
<dbReference type="OrthoDB" id="2146436at2759"/>
<comment type="subcellular location">
    <subcellularLocation>
        <location evidence="1">Cell membrane</location>
        <topology evidence="1">Lipid-anchor</topology>
        <topology evidence="1">GPI-anchor</topology>
    </subcellularLocation>
</comment>
<dbReference type="PANTHER" id="PTHR34992">
    <property type="entry name" value="HYPHAL ANASTAMOSIS-7 PROTEIN"/>
    <property type="match status" value="1"/>
</dbReference>
<name>A0A1B9GQJ0_9TREE</name>
<reference evidence="10 11" key="1">
    <citation type="submission" date="2013-07" db="EMBL/GenBank/DDBJ databases">
        <title>The Genome Sequence of Cryptococcus heveanensis BCC8398.</title>
        <authorList>
            <consortium name="The Broad Institute Genome Sequencing Platform"/>
            <person name="Cuomo C."/>
            <person name="Litvintseva A."/>
            <person name="Chen Y."/>
            <person name="Heitman J."/>
            <person name="Sun S."/>
            <person name="Springer D."/>
            <person name="Dromer F."/>
            <person name="Young S.K."/>
            <person name="Zeng Q."/>
            <person name="Gargeya S."/>
            <person name="Fitzgerald M."/>
            <person name="Abouelleil A."/>
            <person name="Alvarado L."/>
            <person name="Berlin A.M."/>
            <person name="Chapman S.B."/>
            <person name="Dewar J."/>
            <person name="Goldberg J."/>
            <person name="Griggs A."/>
            <person name="Gujja S."/>
            <person name="Hansen M."/>
            <person name="Howarth C."/>
            <person name="Imamovic A."/>
            <person name="Larimer J."/>
            <person name="McCowan C."/>
            <person name="Murphy C."/>
            <person name="Pearson M."/>
            <person name="Priest M."/>
            <person name="Roberts A."/>
            <person name="Saif S."/>
            <person name="Shea T."/>
            <person name="Sykes S."/>
            <person name="Wortman J."/>
            <person name="Nusbaum C."/>
            <person name="Birren B."/>
        </authorList>
    </citation>
    <scope>NUCLEOTIDE SEQUENCE [LARGE SCALE GENOMIC DNA]</scope>
    <source>
        <strain evidence="10 11">BCC8398</strain>
    </source>
</reference>
<accession>A0A1B9GQJ0</accession>
<dbReference type="GO" id="GO:0005886">
    <property type="term" value="C:plasma membrane"/>
    <property type="evidence" value="ECO:0007669"/>
    <property type="project" value="UniProtKB-SubCell"/>
</dbReference>
<keyword evidence="11" id="KW-1185">Reference proteome</keyword>
<evidence type="ECO:0000313" key="10">
    <source>
        <dbReference type="EMBL" id="OCF33258.1"/>
    </source>
</evidence>
<reference evidence="11" key="2">
    <citation type="submission" date="2013-12" db="EMBL/GenBank/DDBJ databases">
        <title>Evolution of pathogenesis and genome organization in the Tremellales.</title>
        <authorList>
            <person name="Cuomo C."/>
            <person name="Litvintseva A."/>
            <person name="Heitman J."/>
            <person name="Chen Y."/>
            <person name="Sun S."/>
            <person name="Springer D."/>
            <person name="Dromer F."/>
            <person name="Young S."/>
            <person name="Zeng Q."/>
            <person name="Chapman S."/>
            <person name="Gujja S."/>
            <person name="Saif S."/>
            <person name="Birren B."/>
        </authorList>
    </citation>
    <scope>NUCLEOTIDE SEQUENCE [LARGE SCALE GENOMIC DNA]</scope>
    <source>
        <strain evidence="11">BCC8398</strain>
    </source>
</reference>
<proteinExistence type="predicted"/>
<evidence type="ECO:0000256" key="8">
    <source>
        <dbReference type="SAM" id="SignalP"/>
    </source>
</evidence>
<dbReference type="Proteomes" id="UP000092666">
    <property type="component" value="Unassembled WGS sequence"/>
</dbReference>